<dbReference type="RefSeq" id="WP_023433230.1">
    <property type="nucleotide sequence ID" value="NZ_AWXZ01000039.1"/>
</dbReference>
<organism evidence="3 4">
    <name type="scientific">Lutibaculum baratangense AMV1</name>
    <dbReference type="NCBI Taxonomy" id="631454"/>
    <lineage>
        <taxon>Bacteria</taxon>
        <taxon>Pseudomonadati</taxon>
        <taxon>Pseudomonadota</taxon>
        <taxon>Alphaproteobacteria</taxon>
        <taxon>Hyphomicrobiales</taxon>
        <taxon>Tepidamorphaceae</taxon>
        <taxon>Lutibaculum</taxon>
    </lineage>
</organism>
<dbReference type="PANTHER" id="PTHR43214">
    <property type="entry name" value="TWO-COMPONENT RESPONSE REGULATOR"/>
    <property type="match status" value="1"/>
</dbReference>
<dbReference type="Proteomes" id="UP000017819">
    <property type="component" value="Unassembled WGS sequence"/>
</dbReference>
<name>V4T928_9HYPH</name>
<evidence type="ECO:0000259" key="2">
    <source>
        <dbReference type="PROSITE" id="PS50043"/>
    </source>
</evidence>
<dbReference type="eggNOG" id="COG2197">
    <property type="taxonomic scope" value="Bacteria"/>
</dbReference>
<dbReference type="InterPro" id="IPR036388">
    <property type="entry name" value="WH-like_DNA-bd_sf"/>
</dbReference>
<reference evidence="3 4" key="1">
    <citation type="journal article" date="2014" name="Genome Announc.">
        <title>Draft Genome Sequence of Lutibaculum baratangense Strain AMV1T, Isolated from a Mud Volcano in Andamans, India.</title>
        <authorList>
            <person name="Singh A."/>
            <person name="Sreenivas A."/>
            <person name="Sathyanarayana Reddy G."/>
            <person name="Pinnaka A.K."/>
            <person name="Shivaji S."/>
        </authorList>
    </citation>
    <scope>NUCLEOTIDE SEQUENCE [LARGE SCALE GENOMIC DNA]</scope>
    <source>
        <strain evidence="3 4">AMV1</strain>
    </source>
</reference>
<dbReference type="PRINTS" id="PR00038">
    <property type="entry name" value="HTHLUXR"/>
</dbReference>
<dbReference type="InterPro" id="IPR016032">
    <property type="entry name" value="Sig_transdc_resp-reg_C-effctor"/>
</dbReference>
<dbReference type="InterPro" id="IPR039420">
    <property type="entry name" value="WalR-like"/>
</dbReference>
<gene>
    <name evidence="3" type="ORF">N177_3111</name>
</gene>
<dbReference type="OrthoDB" id="9810375at2"/>
<dbReference type="InterPro" id="IPR000792">
    <property type="entry name" value="Tscrpt_reg_LuxR_C"/>
</dbReference>
<dbReference type="SUPFAM" id="SSF46894">
    <property type="entry name" value="C-terminal effector domain of the bipartite response regulators"/>
    <property type="match status" value="1"/>
</dbReference>
<dbReference type="SMART" id="SM00421">
    <property type="entry name" value="HTH_LUXR"/>
    <property type="match status" value="1"/>
</dbReference>
<dbReference type="GO" id="GO:0006355">
    <property type="term" value="P:regulation of DNA-templated transcription"/>
    <property type="evidence" value="ECO:0007669"/>
    <property type="project" value="InterPro"/>
</dbReference>
<dbReference type="AlphaFoldDB" id="V4T928"/>
<dbReference type="PROSITE" id="PS00622">
    <property type="entry name" value="HTH_LUXR_1"/>
    <property type="match status" value="1"/>
</dbReference>
<dbReference type="PROSITE" id="PS50043">
    <property type="entry name" value="HTH_LUXR_2"/>
    <property type="match status" value="1"/>
</dbReference>
<evidence type="ECO:0000256" key="1">
    <source>
        <dbReference type="ARBA" id="ARBA00023125"/>
    </source>
</evidence>
<comment type="caution">
    <text evidence="3">The sequence shown here is derived from an EMBL/GenBank/DDBJ whole genome shotgun (WGS) entry which is preliminary data.</text>
</comment>
<proteinExistence type="predicted"/>
<keyword evidence="4" id="KW-1185">Reference proteome</keyword>
<protein>
    <submittedName>
        <fullName evidence="3">Putative transcriptional regulator protein, LuxR family protein</fullName>
    </submittedName>
</protein>
<dbReference type="CDD" id="cd06170">
    <property type="entry name" value="LuxR_C_like"/>
    <property type="match status" value="1"/>
</dbReference>
<dbReference type="PANTHER" id="PTHR43214:SF42">
    <property type="entry name" value="TRANSCRIPTIONAL REGULATORY PROTEIN DESR"/>
    <property type="match status" value="1"/>
</dbReference>
<sequence length="247" mass="27145">MKPNRDYHAPRGLSQRQGTRTILIISGTISLAAELGPCIERKFEWTRVVEVTSFEAAFAIFPDPVALILIDAELLADVTKYGAQLARMHPLSRIAVLGGRVGEPGVDLVQIADEGVLAGWIPDHARIDLTLSIIQLILQGGEYYPREFFARLRQAPPPKQAASSPSSEGRVDAGVECYNLSKREREIIALASEGLQNKIIACRLSISENTVKIHMHNIITKLGVYNRTGAAARYREAASALRERGHI</sequence>
<feature type="domain" description="HTH luxR-type" evidence="2">
    <location>
        <begin position="173"/>
        <end position="238"/>
    </location>
</feature>
<dbReference type="Pfam" id="PF00196">
    <property type="entry name" value="GerE"/>
    <property type="match status" value="1"/>
</dbReference>
<dbReference type="GO" id="GO:0003677">
    <property type="term" value="F:DNA binding"/>
    <property type="evidence" value="ECO:0007669"/>
    <property type="project" value="UniProtKB-KW"/>
</dbReference>
<accession>V4T928</accession>
<dbReference type="STRING" id="631454.N177_3111"/>
<keyword evidence="1" id="KW-0238">DNA-binding</keyword>
<dbReference type="Gene3D" id="1.10.10.10">
    <property type="entry name" value="Winged helix-like DNA-binding domain superfamily/Winged helix DNA-binding domain"/>
    <property type="match status" value="1"/>
</dbReference>
<evidence type="ECO:0000313" key="3">
    <source>
        <dbReference type="EMBL" id="ESR23043.1"/>
    </source>
</evidence>
<evidence type="ECO:0000313" key="4">
    <source>
        <dbReference type="Proteomes" id="UP000017819"/>
    </source>
</evidence>
<dbReference type="EMBL" id="AWXZ01000039">
    <property type="protein sequence ID" value="ESR23043.1"/>
    <property type="molecule type" value="Genomic_DNA"/>
</dbReference>